<protein>
    <submittedName>
        <fullName evidence="1">Type II toxin-antitoxin system MqsA family antitoxin</fullName>
    </submittedName>
</protein>
<reference evidence="2" key="2">
    <citation type="submission" date="2024-06" db="EMBL/GenBank/DDBJ databases">
        <title>Caproicibacterium argilliputei sp. nov, a novel caproic acid producing anaerobic bacterium isolated from pit mud.</title>
        <authorList>
            <person name="Zeng C."/>
        </authorList>
    </citation>
    <scope>NUCLEOTIDE SEQUENCE [LARGE SCALE GENOMIC DNA]</scope>
    <source>
        <strain evidence="2">ZCY20-5</strain>
    </source>
</reference>
<dbReference type="Gene3D" id="3.10.20.860">
    <property type="match status" value="1"/>
</dbReference>
<name>A0AA97D8I4_9FIRM</name>
<evidence type="ECO:0000313" key="1">
    <source>
        <dbReference type="EMBL" id="WOC31659.1"/>
    </source>
</evidence>
<dbReference type="NCBIfam" id="TIGR03831">
    <property type="entry name" value="YgiT_finger"/>
    <property type="match status" value="1"/>
</dbReference>
<dbReference type="CDD" id="cd12870">
    <property type="entry name" value="MqsA"/>
    <property type="match status" value="1"/>
</dbReference>
<dbReference type="KEGG" id="carl:PXC00_10635"/>
<reference evidence="2" key="3">
    <citation type="submission" date="2024-06" db="EMBL/GenBank/DDBJ databases">
        <authorList>
            <person name="Zeng C."/>
        </authorList>
    </citation>
    <scope>NUCLEOTIDE SEQUENCE [LARGE SCALE GENOMIC DNA]</scope>
    <source>
        <strain evidence="2">ZCY20-5</strain>
    </source>
</reference>
<organism evidence="1 2">
    <name type="scientific">Caproicibacterium argilliputei</name>
    <dbReference type="NCBI Taxonomy" id="3030016"/>
    <lineage>
        <taxon>Bacteria</taxon>
        <taxon>Bacillati</taxon>
        <taxon>Bacillota</taxon>
        <taxon>Clostridia</taxon>
        <taxon>Eubacteriales</taxon>
        <taxon>Oscillospiraceae</taxon>
        <taxon>Caproicibacterium</taxon>
    </lineage>
</organism>
<dbReference type="EMBL" id="CP135996">
    <property type="protein sequence ID" value="WOC31659.1"/>
    <property type="molecule type" value="Genomic_DNA"/>
</dbReference>
<dbReference type="RefSeq" id="WP_275845087.1">
    <property type="nucleotide sequence ID" value="NZ_CP135996.1"/>
</dbReference>
<accession>A0AA97D8I4</accession>
<dbReference type="InterPro" id="IPR022453">
    <property type="entry name" value="Znf_MqsA-type"/>
</dbReference>
<gene>
    <name evidence="1" type="ORF">PXC00_10635</name>
</gene>
<dbReference type="Proteomes" id="UP001300604">
    <property type="component" value="Chromosome"/>
</dbReference>
<sequence>MTCGLCKGDMKESFTTSVTTFDDCVIIIKHVPCYECTQCGEAVYDGETMERIEEIVDALRKVVTEVAIVDYSGRVA</sequence>
<reference evidence="1 2" key="1">
    <citation type="submission" date="2024-06" db="EMBL/GenBank/DDBJ databases">
        <title>Caproicibacterium argilliputei sp. nov, a novel caproic acid producing anaerobic bacterium isolated from pit mud.</title>
        <authorList>
            <person name="Xia S."/>
        </authorList>
    </citation>
    <scope>NUCLEOTIDE SEQUENCE [LARGE SCALE GENOMIC DNA]</scope>
    <source>
        <strain evidence="1 2">ZCY20-5</strain>
    </source>
</reference>
<evidence type="ECO:0000313" key="2">
    <source>
        <dbReference type="Proteomes" id="UP001300604"/>
    </source>
</evidence>
<proteinExistence type="predicted"/>
<keyword evidence="2" id="KW-1185">Reference proteome</keyword>
<dbReference type="AlphaFoldDB" id="A0AA97D8I4"/>